<gene>
    <name evidence="2" type="ORF">LY11_01404</name>
</gene>
<feature type="transmembrane region" description="Helical" evidence="1">
    <location>
        <begin position="82"/>
        <end position="101"/>
    </location>
</feature>
<dbReference type="AlphaFoldDB" id="A0A327SY55"/>
<keyword evidence="1" id="KW-0472">Membrane</keyword>
<dbReference type="EMBL" id="QLLR01000004">
    <property type="protein sequence ID" value="RAJ33362.1"/>
    <property type="molecule type" value="Genomic_DNA"/>
</dbReference>
<accession>A0A327SY55</accession>
<comment type="caution">
    <text evidence="2">The sequence shown here is derived from an EMBL/GenBank/DDBJ whole genome shotgun (WGS) entry which is preliminary data.</text>
</comment>
<name>A0A327SY55_9SPHI</name>
<evidence type="ECO:0000313" key="2">
    <source>
        <dbReference type="EMBL" id="RAJ33362.1"/>
    </source>
</evidence>
<dbReference type="Proteomes" id="UP000249754">
    <property type="component" value="Unassembled WGS sequence"/>
</dbReference>
<organism evidence="2 3">
    <name type="scientific">Pedobacter cryoconitis</name>
    <dbReference type="NCBI Taxonomy" id="188932"/>
    <lineage>
        <taxon>Bacteria</taxon>
        <taxon>Pseudomonadati</taxon>
        <taxon>Bacteroidota</taxon>
        <taxon>Sphingobacteriia</taxon>
        <taxon>Sphingobacteriales</taxon>
        <taxon>Sphingobacteriaceae</taxon>
        <taxon>Pedobacter</taxon>
    </lineage>
</organism>
<sequence length="193" mass="20769">MTSIDQKNTATAGQATETANSLRKLYFLRAAFSITWVILVALLAKNSFGIACALLVIYPAWDVIGTFLDIRANDGNVSRTPQYMNAAISIITTIAVGFALQMGVPEALMVFGVWAILTGLIQLVLGLRRRKLLGGQWPMIISGGQSIIGGTSFILLAHDPTMGITSLAGYAAFGAFYYLLAAFRLGKKEHHNS</sequence>
<proteinExistence type="predicted"/>
<feature type="transmembrane region" description="Helical" evidence="1">
    <location>
        <begin position="164"/>
        <end position="183"/>
    </location>
</feature>
<dbReference type="OrthoDB" id="960912at2"/>
<dbReference type="RefSeq" id="WP_111632990.1">
    <property type="nucleotide sequence ID" value="NZ_QLLR01000004.1"/>
</dbReference>
<feature type="transmembrane region" description="Helical" evidence="1">
    <location>
        <begin position="107"/>
        <end position="127"/>
    </location>
</feature>
<evidence type="ECO:0000313" key="3">
    <source>
        <dbReference type="Proteomes" id="UP000249754"/>
    </source>
</evidence>
<evidence type="ECO:0008006" key="4">
    <source>
        <dbReference type="Google" id="ProtNLM"/>
    </source>
</evidence>
<reference evidence="2 3" key="1">
    <citation type="submission" date="2018-06" db="EMBL/GenBank/DDBJ databases">
        <title>Genomic Encyclopedia of Archaeal and Bacterial Type Strains, Phase II (KMG-II): from individual species to whole genera.</title>
        <authorList>
            <person name="Goeker M."/>
        </authorList>
    </citation>
    <scope>NUCLEOTIDE SEQUENCE [LARGE SCALE GENOMIC DNA]</scope>
    <source>
        <strain evidence="2 3">DSM 14825</strain>
    </source>
</reference>
<protein>
    <recommendedName>
        <fullName evidence="4">DUF308 domain-containing protein</fullName>
    </recommendedName>
</protein>
<keyword evidence="1" id="KW-0812">Transmembrane</keyword>
<keyword evidence="1" id="KW-1133">Transmembrane helix</keyword>
<feature type="transmembrane region" description="Helical" evidence="1">
    <location>
        <begin position="26"/>
        <end position="42"/>
    </location>
</feature>
<evidence type="ECO:0000256" key="1">
    <source>
        <dbReference type="SAM" id="Phobius"/>
    </source>
</evidence>
<feature type="transmembrane region" description="Helical" evidence="1">
    <location>
        <begin position="48"/>
        <end position="70"/>
    </location>
</feature>
<feature type="transmembrane region" description="Helical" evidence="1">
    <location>
        <begin position="139"/>
        <end position="158"/>
    </location>
</feature>